<keyword evidence="1" id="KW-0812">Transmembrane</keyword>
<evidence type="ECO:0000313" key="2">
    <source>
        <dbReference type="EMBL" id="AST93548.1"/>
    </source>
</evidence>
<feature type="transmembrane region" description="Helical" evidence="1">
    <location>
        <begin position="7"/>
        <end position="26"/>
    </location>
</feature>
<keyword evidence="3" id="KW-1185">Reference proteome</keyword>
<keyword evidence="1" id="KW-0472">Membrane</keyword>
<keyword evidence="1" id="KW-1133">Transmembrane helix</keyword>
<dbReference type="Proteomes" id="UP000215224">
    <property type="component" value="Chromosome"/>
</dbReference>
<dbReference type="EMBL" id="CP018866">
    <property type="protein sequence ID" value="AST93548.1"/>
    <property type="molecule type" value="Genomic_DNA"/>
</dbReference>
<name>A0A223KW37_9BACI</name>
<sequence>MLRRFRFKVLLIVIIISVVLLPFIFVSSKLSSLEKEVVVYLMEQRGYGDEEIGKTETAFRKLPTYSVWVTFADEPQFKYQYIKSGDKVMQLSYTVTNIGRNAGIDVFE</sequence>
<evidence type="ECO:0000256" key="1">
    <source>
        <dbReference type="SAM" id="Phobius"/>
    </source>
</evidence>
<reference evidence="2 3" key="1">
    <citation type="submission" date="2016-12" db="EMBL/GenBank/DDBJ databases">
        <title>The whole genome sequencing and assembly of Bacillus cohnii DSM 6307T strain.</title>
        <authorList>
            <person name="Lee Y.-J."/>
            <person name="Yi H."/>
            <person name="Bahn Y.-S."/>
            <person name="Kim J.F."/>
            <person name="Lee D.-W."/>
        </authorList>
    </citation>
    <scope>NUCLEOTIDE SEQUENCE [LARGE SCALE GENOMIC DNA]</scope>
    <source>
        <strain evidence="2 3">DSM 6307</strain>
    </source>
</reference>
<evidence type="ECO:0000313" key="3">
    <source>
        <dbReference type="Proteomes" id="UP000215224"/>
    </source>
</evidence>
<dbReference type="AlphaFoldDB" id="A0A223KW37"/>
<gene>
    <name evidence="2" type="ORF">BC6307_20900</name>
</gene>
<dbReference type="KEGG" id="bcoh:BC6307_20900"/>
<protein>
    <recommendedName>
        <fullName evidence="4">DUF3139 domain-containing protein</fullName>
    </recommendedName>
</protein>
<dbReference type="Pfam" id="PF11337">
    <property type="entry name" value="DUF3139"/>
    <property type="match status" value="1"/>
</dbReference>
<organism evidence="2 3">
    <name type="scientific">Sutcliffiella cohnii</name>
    <dbReference type="NCBI Taxonomy" id="33932"/>
    <lineage>
        <taxon>Bacteria</taxon>
        <taxon>Bacillati</taxon>
        <taxon>Bacillota</taxon>
        <taxon>Bacilli</taxon>
        <taxon>Bacillales</taxon>
        <taxon>Bacillaceae</taxon>
        <taxon>Sutcliffiella</taxon>
    </lineage>
</organism>
<dbReference type="RefSeq" id="WP_066415067.1">
    <property type="nucleotide sequence ID" value="NZ_CP018866.1"/>
</dbReference>
<evidence type="ECO:0008006" key="4">
    <source>
        <dbReference type="Google" id="ProtNLM"/>
    </source>
</evidence>
<dbReference type="InterPro" id="IPR021486">
    <property type="entry name" value="DUF3139"/>
</dbReference>
<accession>A0A223KW37</accession>
<proteinExistence type="predicted"/>